<dbReference type="AlphaFoldDB" id="A0A543AZ11"/>
<dbReference type="OrthoDB" id="9932077at2"/>
<evidence type="ECO:0000313" key="1">
    <source>
        <dbReference type="EMBL" id="TQL77812.1"/>
    </source>
</evidence>
<dbReference type="EMBL" id="VFOW01000001">
    <property type="protein sequence ID" value="TQL77812.1"/>
    <property type="molecule type" value="Genomic_DNA"/>
</dbReference>
<dbReference type="Proteomes" id="UP000317043">
    <property type="component" value="Unassembled WGS sequence"/>
</dbReference>
<evidence type="ECO:0000313" key="2">
    <source>
        <dbReference type="Proteomes" id="UP000317043"/>
    </source>
</evidence>
<accession>A0A543AZ11</accession>
<dbReference type="RefSeq" id="WP_142041267.1">
    <property type="nucleotide sequence ID" value="NZ_JBHTGS010000001.1"/>
</dbReference>
<sequence>MKLSSLADRVLDRLLATTTATAGCAPDPWTRCVVNGVCSGGHEKQNCYFRPDCTVSCSSAGCC</sequence>
<dbReference type="InParanoid" id="A0A543AZ11"/>
<reference evidence="1 2" key="1">
    <citation type="submission" date="2019-06" db="EMBL/GenBank/DDBJ databases">
        <title>Sequencing the genomes of 1000 actinobacteria strains.</title>
        <authorList>
            <person name="Klenk H.-P."/>
        </authorList>
    </citation>
    <scope>NUCLEOTIDE SEQUENCE [LARGE SCALE GENOMIC DNA]</scope>
    <source>
        <strain evidence="1 2">DSM 45928</strain>
    </source>
</reference>
<gene>
    <name evidence="1" type="ORF">FB566_3379</name>
</gene>
<protein>
    <submittedName>
        <fullName evidence="1">Uncharacterized protein</fullName>
    </submittedName>
</protein>
<comment type="caution">
    <text evidence="1">The sequence shown here is derived from an EMBL/GenBank/DDBJ whole genome shotgun (WGS) entry which is preliminary data.</text>
</comment>
<keyword evidence="2" id="KW-1185">Reference proteome</keyword>
<proteinExistence type="predicted"/>
<dbReference type="PROSITE" id="PS51257">
    <property type="entry name" value="PROKAR_LIPOPROTEIN"/>
    <property type="match status" value="1"/>
</dbReference>
<organism evidence="1 2">
    <name type="scientific">Stackebrandtia endophytica</name>
    <dbReference type="NCBI Taxonomy" id="1496996"/>
    <lineage>
        <taxon>Bacteria</taxon>
        <taxon>Bacillati</taxon>
        <taxon>Actinomycetota</taxon>
        <taxon>Actinomycetes</taxon>
        <taxon>Glycomycetales</taxon>
        <taxon>Glycomycetaceae</taxon>
        <taxon>Stackebrandtia</taxon>
    </lineage>
</organism>
<name>A0A543AZ11_9ACTN</name>